<protein>
    <recommendedName>
        <fullName evidence="4">HNH nuclease domain-containing protein</fullName>
    </recommendedName>
</protein>
<name>A0AAJ0HU51_9PEZI</name>
<reference evidence="2" key="2">
    <citation type="submission" date="2023-06" db="EMBL/GenBank/DDBJ databases">
        <authorList>
            <consortium name="Lawrence Berkeley National Laboratory"/>
            <person name="Haridas S."/>
            <person name="Hensen N."/>
            <person name="Bonometti L."/>
            <person name="Westerberg I."/>
            <person name="Brannstrom I.O."/>
            <person name="Guillou S."/>
            <person name="Cros-Aarteil S."/>
            <person name="Calhoun S."/>
            <person name="Kuo A."/>
            <person name="Mondo S."/>
            <person name="Pangilinan J."/>
            <person name="Riley R."/>
            <person name="Labutti K."/>
            <person name="Andreopoulos B."/>
            <person name="Lipzen A."/>
            <person name="Chen C."/>
            <person name="Yanf M."/>
            <person name="Daum C."/>
            <person name="Ng V."/>
            <person name="Clum A."/>
            <person name="Steindorff A."/>
            <person name="Ohm R."/>
            <person name="Martin F."/>
            <person name="Silar P."/>
            <person name="Natvig D."/>
            <person name="Lalanne C."/>
            <person name="Gautier V."/>
            <person name="Ament-Velasquez S.L."/>
            <person name="Kruys A."/>
            <person name="Hutchinson M.I."/>
            <person name="Powell A.J."/>
            <person name="Barry K."/>
            <person name="Miller A.N."/>
            <person name="Grigoriev I.V."/>
            <person name="Debuchy R."/>
            <person name="Gladieux P."/>
            <person name="Thoren M.H."/>
            <person name="Johannesson H."/>
        </authorList>
    </citation>
    <scope>NUCLEOTIDE SEQUENCE</scope>
    <source>
        <strain evidence="2">CBS 955.72</strain>
    </source>
</reference>
<organism evidence="2 3">
    <name type="scientific">Lasiosphaeria hispida</name>
    <dbReference type="NCBI Taxonomy" id="260671"/>
    <lineage>
        <taxon>Eukaryota</taxon>
        <taxon>Fungi</taxon>
        <taxon>Dikarya</taxon>
        <taxon>Ascomycota</taxon>
        <taxon>Pezizomycotina</taxon>
        <taxon>Sordariomycetes</taxon>
        <taxon>Sordariomycetidae</taxon>
        <taxon>Sordariales</taxon>
        <taxon>Lasiosphaeriaceae</taxon>
        <taxon>Lasiosphaeria</taxon>
    </lineage>
</organism>
<reference evidence="2" key="1">
    <citation type="journal article" date="2023" name="Mol. Phylogenet. Evol.">
        <title>Genome-scale phylogeny and comparative genomics of the fungal order Sordariales.</title>
        <authorList>
            <person name="Hensen N."/>
            <person name="Bonometti L."/>
            <person name="Westerberg I."/>
            <person name="Brannstrom I.O."/>
            <person name="Guillou S."/>
            <person name="Cros-Aarteil S."/>
            <person name="Calhoun S."/>
            <person name="Haridas S."/>
            <person name="Kuo A."/>
            <person name="Mondo S."/>
            <person name="Pangilinan J."/>
            <person name="Riley R."/>
            <person name="LaButti K."/>
            <person name="Andreopoulos B."/>
            <person name="Lipzen A."/>
            <person name="Chen C."/>
            <person name="Yan M."/>
            <person name="Daum C."/>
            <person name="Ng V."/>
            <person name="Clum A."/>
            <person name="Steindorff A."/>
            <person name="Ohm R.A."/>
            <person name="Martin F."/>
            <person name="Silar P."/>
            <person name="Natvig D.O."/>
            <person name="Lalanne C."/>
            <person name="Gautier V."/>
            <person name="Ament-Velasquez S.L."/>
            <person name="Kruys A."/>
            <person name="Hutchinson M.I."/>
            <person name="Powell A.J."/>
            <person name="Barry K."/>
            <person name="Miller A.N."/>
            <person name="Grigoriev I.V."/>
            <person name="Debuchy R."/>
            <person name="Gladieux P."/>
            <person name="Hiltunen Thoren M."/>
            <person name="Johannesson H."/>
        </authorList>
    </citation>
    <scope>NUCLEOTIDE SEQUENCE</scope>
    <source>
        <strain evidence="2">CBS 955.72</strain>
    </source>
</reference>
<feature type="compositionally biased region" description="Low complexity" evidence="1">
    <location>
        <begin position="106"/>
        <end position="130"/>
    </location>
</feature>
<accession>A0AAJ0HU51</accession>
<comment type="caution">
    <text evidence="2">The sequence shown here is derived from an EMBL/GenBank/DDBJ whole genome shotgun (WGS) entry which is preliminary data.</text>
</comment>
<feature type="region of interest" description="Disordered" evidence="1">
    <location>
        <begin position="102"/>
        <end position="168"/>
    </location>
</feature>
<proteinExistence type="predicted"/>
<dbReference type="AlphaFoldDB" id="A0AAJ0HU51"/>
<keyword evidence="3" id="KW-1185">Reference proteome</keyword>
<dbReference type="Proteomes" id="UP001275084">
    <property type="component" value="Unassembled WGS sequence"/>
</dbReference>
<evidence type="ECO:0000313" key="3">
    <source>
        <dbReference type="Proteomes" id="UP001275084"/>
    </source>
</evidence>
<evidence type="ECO:0000256" key="1">
    <source>
        <dbReference type="SAM" id="MobiDB-lite"/>
    </source>
</evidence>
<evidence type="ECO:0000313" key="2">
    <source>
        <dbReference type="EMBL" id="KAK3362727.1"/>
    </source>
</evidence>
<sequence length="244" mass="27009">MADQKATESQRSDKTLELAVQFLQRARPANERDTLMRYLSIDSDPRRSNMTSLLPLDELTQRLELIEKIEKHLDKDKVQFSSELFALLLFLTEQEESASVQSANFGSSAGSSAGAQKGAKRSASGKGSTGSRRKRGKKVSEDDEAFDPNVKYNKQGNPNRNKPLGPKRKKLDGGKCIVIVTAIPDAAHIIPWASCNNDGRVNMFKACLRLLGQALVSDKDYDIDVKLNYPGVSDKLWNVISLNP</sequence>
<evidence type="ECO:0008006" key="4">
    <source>
        <dbReference type="Google" id="ProtNLM"/>
    </source>
</evidence>
<gene>
    <name evidence="2" type="ORF">B0T25DRAFT_561789</name>
</gene>
<dbReference type="EMBL" id="JAUIQD010000001">
    <property type="protein sequence ID" value="KAK3362727.1"/>
    <property type="molecule type" value="Genomic_DNA"/>
</dbReference>